<dbReference type="EMBL" id="HG739091">
    <property type="protein sequence ID" value="CDP01482.1"/>
    <property type="molecule type" value="Genomic_DNA"/>
</dbReference>
<dbReference type="Gramene" id="CDP01482">
    <property type="protein sequence ID" value="CDP01482"/>
    <property type="gene ID" value="GSCOC_T00036552001"/>
</dbReference>
<dbReference type="PhylomeDB" id="A0A068TZI3"/>
<evidence type="ECO:0000259" key="4">
    <source>
        <dbReference type="Pfam" id="PF25576"/>
    </source>
</evidence>
<protein>
    <recommendedName>
        <fullName evidence="4">E3 ubiquitin-protein ligase RNF123/RKP TPR repeat domain-containing protein</fullName>
    </recommendedName>
</protein>
<dbReference type="OrthoDB" id="1919501at2759"/>
<organism evidence="5 6">
    <name type="scientific">Coffea canephora</name>
    <name type="common">Robusta coffee</name>
    <dbReference type="NCBI Taxonomy" id="49390"/>
    <lineage>
        <taxon>Eukaryota</taxon>
        <taxon>Viridiplantae</taxon>
        <taxon>Streptophyta</taxon>
        <taxon>Embryophyta</taxon>
        <taxon>Tracheophyta</taxon>
        <taxon>Spermatophyta</taxon>
        <taxon>Magnoliopsida</taxon>
        <taxon>eudicotyledons</taxon>
        <taxon>Gunneridae</taxon>
        <taxon>Pentapetalae</taxon>
        <taxon>asterids</taxon>
        <taxon>lamiids</taxon>
        <taxon>Gentianales</taxon>
        <taxon>Rubiaceae</taxon>
        <taxon>Ixoroideae</taxon>
        <taxon>Gardenieae complex</taxon>
        <taxon>Bertiereae - Coffeeae clade</taxon>
        <taxon>Coffeeae</taxon>
        <taxon>Coffea</taxon>
    </lineage>
</organism>
<evidence type="ECO:0000256" key="2">
    <source>
        <dbReference type="ARBA" id="ARBA00022771"/>
    </source>
</evidence>
<dbReference type="PANTHER" id="PTHR13363">
    <property type="entry name" value="RING FINGER AND SRY DOMAIN-CONTAINING"/>
    <property type="match status" value="1"/>
</dbReference>
<evidence type="ECO:0000256" key="3">
    <source>
        <dbReference type="ARBA" id="ARBA00022833"/>
    </source>
</evidence>
<name>A0A068TZI3_COFCA</name>
<dbReference type="PANTHER" id="PTHR13363:SF5">
    <property type="entry name" value="E3 UBIQUITIN-PROTEIN LIGASE RNF123"/>
    <property type="match status" value="1"/>
</dbReference>
<dbReference type="GO" id="GO:0005737">
    <property type="term" value="C:cytoplasm"/>
    <property type="evidence" value="ECO:0007669"/>
    <property type="project" value="TreeGrafter"/>
</dbReference>
<dbReference type="GO" id="GO:0051603">
    <property type="term" value="P:proteolysis involved in protein catabolic process"/>
    <property type="evidence" value="ECO:0007669"/>
    <property type="project" value="TreeGrafter"/>
</dbReference>
<keyword evidence="1" id="KW-0479">Metal-binding</keyword>
<dbReference type="InterPro" id="IPR057987">
    <property type="entry name" value="TPR_RNF123/RKP"/>
</dbReference>
<evidence type="ECO:0000313" key="6">
    <source>
        <dbReference type="Proteomes" id="UP000295252"/>
    </source>
</evidence>
<evidence type="ECO:0000313" key="5">
    <source>
        <dbReference type="EMBL" id="CDP01482.1"/>
    </source>
</evidence>
<dbReference type="OMA" id="NNICCIC"/>
<dbReference type="GO" id="GO:0008270">
    <property type="term" value="F:zinc ion binding"/>
    <property type="evidence" value="ECO:0007669"/>
    <property type="project" value="UniProtKB-KW"/>
</dbReference>
<accession>A0A068TZI3</accession>
<dbReference type="InParanoid" id="A0A068TZI3"/>
<dbReference type="Proteomes" id="UP000295252">
    <property type="component" value="Chromosome IX"/>
</dbReference>
<reference evidence="6" key="1">
    <citation type="journal article" date="2014" name="Science">
        <title>The coffee genome provides insight into the convergent evolution of caffeine biosynthesis.</title>
        <authorList>
            <person name="Denoeud F."/>
            <person name="Carretero-Paulet L."/>
            <person name="Dereeper A."/>
            <person name="Droc G."/>
            <person name="Guyot R."/>
            <person name="Pietrella M."/>
            <person name="Zheng C."/>
            <person name="Alberti A."/>
            <person name="Anthony F."/>
            <person name="Aprea G."/>
            <person name="Aury J.M."/>
            <person name="Bento P."/>
            <person name="Bernard M."/>
            <person name="Bocs S."/>
            <person name="Campa C."/>
            <person name="Cenci A."/>
            <person name="Combes M.C."/>
            <person name="Crouzillat D."/>
            <person name="Da Silva C."/>
            <person name="Daddiego L."/>
            <person name="De Bellis F."/>
            <person name="Dussert S."/>
            <person name="Garsmeur O."/>
            <person name="Gayraud T."/>
            <person name="Guignon V."/>
            <person name="Jahn K."/>
            <person name="Jamilloux V."/>
            <person name="Joet T."/>
            <person name="Labadie K."/>
            <person name="Lan T."/>
            <person name="Leclercq J."/>
            <person name="Lepelley M."/>
            <person name="Leroy T."/>
            <person name="Li L.T."/>
            <person name="Librado P."/>
            <person name="Lopez L."/>
            <person name="Munoz A."/>
            <person name="Noel B."/>
            <person name="Pallavicini A."/>
            <person name="Perrotta G."/>
            <person name="Poncet V."/>
            <person name="Pot D."/>
            <person name="Priyono X."/>
            <person name="Rigoreau M."/>
            <person name="Rouard M."/>
            <person name="Rozas J."/>
            <person name="Tranchant-Dubreuil C."/>
            <person name="VanBuren R."/>
            <person name="Zhang Q."/>
            <person name="Andrade A.C."/>
            <person name="Argout X."/>
            <person name="Bertrand B."/>
            <person name="de Kochko A."/>
            <person name="Graziosi G."/>
            <person name="Henry R.J."/>
            <person name="Jayarama X."/>
            <person name="Ming R."/>
            <person name="Nagai C."/>
            <person name="Rounsley S."/>
            <person name="Sankoff D."/>
            <person name="Giuliano G."/>
            <person name="Albert V.A."/>
            <person name="Wincker P."/>
            <person name="Lashermes P."/>
        </authorList>
    </citation>
    <scope>NUCLEOTIDE SEQUENCE [LARGE SCALE GENOMIC DNA]</scope>
    <source>
        <strain evidence="6">cv. DH200-94</strain>
    </source>
</reference>
<gene>
    <name evidence="5" type="ORF">GSCOC_T00036552001</name>
</gene>
<proteinExistence type="predicted"/>
<feature type="domain" description="E3 ubiquitin-protein ligase RNF123/RKP TPR repeat" evidence="4">
    <location>
        <begin position="115"/>
        <end position="325"/>
    </location>
</feature>
<keyword evidence="2" id="KW-0863">Zinc-finger</keyword>
<evidence type="ECO:0000256" key="1">
    <source>
        <dbReference type="ARBA" id="ARBA00022723"/>
    </source>
</evidence>
<dbReference type="Pfam" id="PF25576">
    <property type="entry name" value="TPR_RNF123"/>
    <property type="match status" value="1"/>
</dbReference>
<dbReference type="InterPro" id="IPR045129">
    <property type="entry name" value="RNF123/RKP/RSPRY1"/>
</dbReference>
<sequence>MKQGLASFVTFAVTHFNDPRISSAELKDLLLQSISVLVQYKEFIAVFERNEAAIQRMPKALLSAFDNRSWVPVTNILVQLCKGSGFGSSKHVEVFFYFLQKLLLDACVQDEELFSAFLNCLFNTLSWSMTEFSVSIREMQENYQFLGKELNIWINLLSIFSFICILDILQRKCSVIFDLSCNPARVLEFCTREIPQAFLSGVDTNLRRLTELIVFIINQLTSSVDPEFLDLSIRRPSPEKVNGGMILGPLAGIILNLLDASQEADCGDHNDIVNIFASMDCAETVLHGFYLLEYNWAGLVKGVDDISKLKQLETLSSLLICQKESQEFEMMVCAEESNSDNNICCICYACEANAQFVPCSHSPCFGCKTRHVLNCQRYFFCNATVTEAVRTEAEAANIA</sequence>
<keyword evidence="3" id="KW-0862">Zinc</keyword>
<dbReference type="GO" id="GO:0004842">
    <property type="term" value="F:ubiquitin-protein transferase activity"/>
    <property type="evidence" value="ECO:0007669"/>
    <property type="project" value="InterPro"/>
</dbReference>
<dbReference type="AlphaFoldDB" id="A0A068TZI3"/>
<dbReference type="STRING" id="49390.A0A068TZI3"/>
<keyword evidence="6" id="KW-1185">Reference proteome</keyword>